<sequence>MFHVERPADAPGNDVPALLETGADFLRERGLGCDRVVAVALHELWDDTREDFVVSLLVVALDEPRVSLA</sequence>
<accession>A0AA41U671</accession>
<name>A0AA41U671_9MICO</name>
<dbReference type="RefSeq" id="WP_236087712.1">
    <property type="nucleotide sequence ID" value="NZ_JAKGSG010000011.1"/>
</dbReference>
<comment type="caution">
    <text evidence="1">The sequence shown here is derived from an EMBL/GenBank/DDBJ whole genome shotgun (WGS) entry which is preliminary data.</text>
</comment>
<protein>
    <submittedName>
        <fullName evidence="1">Uncharacterized protein</fullName>
    </submittedName>
</protein>
<reference evidence="1" key="1">
    <citation type="submission" date="2022-01" db="EMBL/GenBank/DDBJ databases">
        <title>Antribacter sp. nov., isolated from Guizhou of China.</title>
        <authorList>
            <person name="Chengliang C."/>
            <person name="Ya Z."/>
        </authorList>
    </citation>
    <scope>NUCLEOTIDE SEQUENCE</scope>
    <source>
        <strain evidence="1">KLBMP 9083</strain>
    </source>
</reference>
<dbReference type="EMBL" id="JAKGSG010000011">
    <property type="protein sequence ID" value="MCF4120000.1"/>
    <property type="molecule type" value="Genomic_DNA"/>
</dbReference>
<dbReference type="AlphaFoldDB" id="A0AA41U671"/>
<evidence type="ECO:0000313" key="2">
    <source>
        <dbReference type="Proteomes" id="UP001165405"/>
    </source>
</evidence>
<dbReference type="Proteomes" id="UP001165405">
    <property type="component" value="Unassembled WGS sequence"/>
</dbReference>
<organism evidence="1 2">
    <name type="scientific">Antribacter soli</name>
    <dbReference type="NCBI Taxonomy" id="2910976"/>
    <lineage>
        <taxon>Bacteria</taxon>
        <taxon>Bacillati</taxon>
        <taxon>Actinomycetota</taxon>
        <taxon>Actinomycetes</taxon>
        <taxon>Micrococcales</taxon>
        <taxon>Promicromonosporaceae</taxon>
        <taxon>Antribacter</taxon>
    </lineage>
</organism>
<gene>
    <name evidence="1" type="ORF">L1785_03320</name>
</gene>
<keyword evidence="2" id="KW-1185">Reference proteome</keyword>
<evidence type="ECO:0000313" key="1">
    <source>
        <dbReference type="EMBL" id="MCF4120000.1"/>
    </source>
</evidence>
<proteinExistence type="predicted"/>